<feature type="binding site" evidence="9">
    <location>
        <position position="186"/>
    </location>
    <ligand>
        <name>Zn(2+)</name>
        <dbReference type="ChEBI" id="CHEBI:29105"/>
        <label>1</label>
    </ligand>
</feature>
<sequence>MMEVFFMCMLLLRFIAATDAFSEDDAMRFFHQYGYIENGSLADFNTTLLHFQERYNLYVDGTLNDETIALMQKPRCQTGENDYSLTGKWYKHNLRWYFPQADRAHHIIQIVERAFKMWEDVSNLHFSRVTLPVPTPDITITAVKGKHYFRSNCMGNRECGQQFDGRGGKLAHAYFPLINDTCVEIHIDLDEKWSYNVNDTDYDSANLFMVILHEIGHSLGLSHSNDKNAVMYPWYSHKLLTITQDDINGMEALYGRKSTYITTQQTSASTQATPRKSTSYIPTQASTSTRSHKSRVHTTRPRPIPTEIIPHQTTKTAPPFCAIEYPNILFLAYDPQFKNHHMYIIHDGFVWKNDLNGHMVPNNPDHLSTYLPKQIRNISYVFQNTAGNLIVTSNNTMYSVSFPSITISRDIPLFILPPHAEINVVFQTHTGKTYIWYDNTSFIEYDDIIDLVISRGLIKDIFPGVPTTVKSVFKYIDGHLYFLDGSTYYKYNEFTKKIIEIGRFNWNLFGIPCPDDSLITQLKYLLNKVGSFYT</sequence>
<evidence type="ECO:0000256" key="11">
    <source>
        <dbReference type="SAM" id="SignalP"/>
    </source>
</evidence>
<feature type="compositionally biased region" description="Basic residues" evidence="10">
    <location>
        <begin position="290"/>
        <end position="300"/>
    </location>
</feature>
<evidence type="ECO:0000256" key="8">
    <source>
        <dbReference type="PIRSR" id="PIRSR001191-2"/>
    </source>
</evidence>
<comment type="cofactor">
    <cofactor evidence="9">
        <name>Ca(2+)</name>
        <dbReference type="ChEBI" id="CHEBI:29108"/>
    </cofactor>
    <text evidence="9">Can bind about 5 Ca(2+) ions per subunit.</text>
</comment>
<dbReference type="SUPFAM" id="SSF55486">
    <property type="entry name" value="Metalloproteases ('zincins'), catalytic domain"/>
    <property type="match status" value="1"/>
</dbReference>
<gene>
    <name evidence="13" type="primary">LOC114332295</name>
</gene>
<dbReference type="RefSeq" id="XP_028137875.1">
    <property type="nucleotide sequence ID" value="XM_028282074.1"/>
</dbReference>
<dbReference type="KEGG" id="dvv:114332295"/>
<comment type="similarity">
    <text evidence="1">Belongs to the peptidase M10A family.</text>
</comment>
<evidence type="ECO:0000256" key="3">
    <source>
        <dbReference type="ARBA" id="ARBA00022723"/>
    </source>
</evidence>
<dbReference type="InParanoid" id="A0A6P7FZC3"/>
<feature type="binding site" evidence="9">
    <location>
        <position position="164"/>
    </location>
    <ligand>
        <name>Ca(2+)</name>
        <dbReference type="ChEBI" id="CHEBI:29108"/>
        <label>3</label>
    </ligand>
</feature>
<dbReference type="AlphaFoldDB" id="A0A6P7FZC3"/>
<evidence type="ECO:0000256" key="4">
    <source>
        <dbReference type="ARBA" id="ARBA00022801"/>
    </source>
</evidence>
<feature type="binding site" evidence="8">
    <location>
        <position position="223"/>
    </location>
    <ligand>
        <name>Zn(2+)</name>
        <dbReference type="ChEBI" id="CHEBI:29105"/>
        <label>2</label>
        <note>catalytic</note>
    </ligand>
</feature>
<dbReference type="Gene3D" id="2.110.10.10">
    <property type="entry name" value="Hemopexin-like domain"/>
    <property type="match status" value="1"/>
</dbReference>
<feature type="domain" description="Peptidase metallopeptidase" evidence="12">
    <location>
        <begin position="85"/>
        <end position="256"/>
    </location>
</feature>
<keyword evidence="6" id="KW-0482">Metalloprotease</keyword>
<dbReference type="CDD" id="cd04278">
    <property type="entry name" value="ZnMc_MMP"/>
    <property type="match status" value="1"/>
</dbReference>
<feature type="binding site" evidence="9">
    <location>
        <position position="191"/>
    </location>
    <ligand>
        <name>Ca(2+)</name>
        <dbReference type="ChEBI" id="CHEBI:29108"/>
        <label>3</label>
    </ligand>
</feature>
<dbReference type="GO" id="GO:0008270">
    <property type="term" value="F:zinc ion binding"/>
    <property type="evidence" value="ECO:0007669"/>
    <property type="project" value="InterPro"/>
</dbReference>
<accession>A0A6P7FZC3</accession>
<protein>
    <submittedName>
        <fullName evidence="13">Matrix metalloproteinase-18-like</fullName>
    </submittedName>
</protein>
<dbReference type="Gene3D" id="3.40.390.10">
    <property type="entry name" value="Collagenase (Catalytic Domain)"/>
    <property type="match status" value="1"/>
</dbReference>
<dbReference type="OrthoDB" id="10030048at2759"/>
<comment type="cofactor">
    <cofactor evidence="9">
        <name>Zn(2+)</name>
        <dbReference type="ChEBI" id="CHEBI:29105"/>
    </cofactor>
    <text evidence="9">Binds 2 Zn(2+) ions per subunit.</text>
</comment>
<feature type="binding site" evidence="9">
    <location>
        <position position="147"/>
    </location>
    <ligand>
        <name>Zn(2+)</name>
        <dbReference type="ChEBI" id="CHEBI:29105"/>
        <label>1</label>
    </ligand>
</feature>
<feature type="binding site" evidence="8">
    <location>
        <position position="213"/>
    </location>
    <ligand>
        <name>Zn(2+)</name>
        <dbReference type="ChEBI" id="CHEBI:29105"/>
        <label>2</label>
        <note>catalytic</note>
    </ligand>
</feature>
<dbReference type="PRINTS" id="PR00138">
    <property type="entry name" value="MATRIXIN"/>
</dbReference>
<dbReference type="PANTHER" id="PTHR10201:SF323">
    <property type="entry name" value="MATRIX METALLOPROTEINASE-21"/>
    <property type="match status" value="1"/>
</dbReference>
<evidence type="ECO:0000313" key="13">
    <source>
        <dbReference type="RefSeq" id="XP_028137875.1"/>
    </source>
</evidence>
<organism evidence="13">
    <name type="scientific">Diabrotica virgifera virgifera</name>
    <name type="common">western corn rootworm</name>
    <dbReference type="NCBI Taxonomy" id="50390"/>
    <lineage>
        <taxon>Eukaryota</taxon>
        <taxon>Metazoa</taxon>
        <taxon>Ecdysozoa</taxon>
        <taxon>Arthropoda</taxon>
        <taxon>Hexapoda</taxon>
        <taxon>Insecta</taxon>
        <taxon>Pterygota</taxon>
        <taxon>Neoptera</taxon>
        <taxon>Endopterygota</taxon>
        <taxon>Coleoptera</taxon>
        <taxon>Polyphaga</taxon>
        <taxon>Cucujiformia</taxon>
        <taxon>Chrysomeloidea</taxon>
        <taxon>Chrysomelidae</taxon>
        <taxon>Galerucinae</taxon>
        <taxon>Diabroticina</taxon>
        <taxon>Diabroticites</taxon>
        <taxon>Diabrotica</taxon>
    </lineage>
</organism>
<feature type="binding site" evidence="9">
    <location>
        <position position="137"/>
    </location>
    <ligand>
        <name>Ca(2+)</name>
        <dbReference type="ChEBI" id="CHEBI:29108"/>
        <label>2</label>
    </ligand>
</feature>
<keyword evidence="9" id="KW-0106">Calcium</keyword>
<feature type="binding site" evidence="9">
    <location>
        <position position="191"/>
    </location>
    <ligand>
        <name>Ca(2+)</name>
        <dbReference type="ChEBI" id="CHEBI:29108"/>
        <label>1</label>
    </ligand>
</feature>
<dbReference type="InterPro" id="IPR001818">
    <property type="entry name" value="Pept_M10_metallopeptidase"/>
</dbReference>
<feature type="binding site" evidence="9">
    <location>
        <position position="231"/>
    </location>
    <ligand>
        <name>Zn(2+)</name>
        <dbReference type="ChEBI" id="CHEBI:29105"/>
        <label>2</label>
        <note>catalytic</note>
    </ligand>
</feature>
<keyword evidence="3 8" id="KW-0479">Metal-binding</keyword>
<evidence type="ECO:0000256" key="9">
    <source>
        <dbReference type="PIRSR" id="PIRSR621190-2"/>
    </source>
</evidence>
<evidence type="ECO:0000256" key="6">
    <source>
        <dbReference type="ARBA" id="ARBA00023049"/>
    </source>
</evidence>
<proteinExistence type="inferred from homology"/>
<keyword evidence="11" id="KW-0732">Signal</keyword>
<dbReference type="InterPro" id="IPR021190">
    <property type="entry name" value="Pept_M10A"/>
</dbReference>
<feature type="binding site" evidence="9">
    <location>
        <position position="165"/>
    </location>
    <ligand>
        <name>Ca(2+)</name>
        <dbReference type="ChEBI" id="CHEBI:29108"/>
        <label>3</label>
    </ligand>
</feature>
<feature type="compositionally biased region" description="Polar residues" evidence="10">
    <location>
        <begin position="274"/>
        <end position="289"/>
    </location>
</feature>
<evidence type="ECO:0000256" key="7">
    <source>
        <dbReference type="PIRSR" id="PIRSR001191-1"/>
    </source>
</evidence>
<feature type="binding site" evidence="9">
    <location>
        <position position="172"/>
    </location>
    <ligand>
        <name>Zn(2+)</name>
        <dbReference type="ChEBI" id="CHEBI:29105"/>
        <label>1</label>
    </ligand>
</feature>
<feature type="binding site" evidence="8">
    <location>
        <position position="217"/>
    </location>
    <ligand>
        <name>Zn(2+)</name>
        <dbReference type="ChEBI" id="CHEBI:29105"/>
        <label>2</label>
        <note>catalytic</note>
    </ligand>
</feature>
<feature type="active site" evidence="7">
    <location>
        <position position="214"/>
    </location>
</feature>
<keyword evidence="2" id="KW-0645">Protease</keyword>
<dbReference type="GO" id="GO:0006508">
    <property type="term" value="P:proteolysis"/>
    <property type="evidence" value="ECO:0007669"/>
    <property type="project" value="UniProtKB-KW"/>
</dbReference>
<feature type="chain" id="PRO_5027740058" evidence="11">
    <location>
        <begin position="21"/>
        <end position="534"/>
    </location>
</feature>
<dbReference type="SMART" id="SM00235">
    <property type="entry name" value="ZnMc"/>
    <property type="match status" value="1"/>
</dbReference>
<dbReference type="InterPro" id="IPR036375">
    <property type="entry name" value="Hemopexin-like_dom_sf"/>
</dbReference>
<dbReference type="InterPro" id="IPR006026">
    <property type="entry name" value="Peptidase_Metallo"/>
</dbReference>
<dbReference type="PIRSF" id="PIRSF001191">
    <property type="entry name" value="Peptidase_M10A_matrix"/>
    <property type="match status" value="1"/>
</dbReference>
<dbReference type="GO" id="GO:0004222">
    <property type="term" value="F:metalloendopeptidase activity"/>
    <property type="evidence" value="ECO:0007669"/>
    <property type="project" value="InterPro"/>
</dbReference>
<dbReference type="PANTHER" id="PTHR10201">
    <property type="entry name" value="MATRIX METALLOPROTEINASE"/>
    <property type="match status" value="1"/>
</dbReference>
<dbReference type="GO" id="GO:0031012">
    <property type="term" value="C:extracellular matrix"/>
    <property type="evidence" value="ECO:0007669"/>
    <property type="project" value="InterPro"/>
</dbReference>
<dbReference type="SUPFAM" id="SSF50923">
    <property type="entry name" value="Hemopexin-like domain"/>
    <property type="match status" value="1"/>
</dbReference>
<dbReference type="InterPro" id="IPR033739">
    <property type="entry name" value="M10A_MMP"/>
</dbReference>
<keyword evidence="5 8" id="KW-0862">Zinc</keyword>
<evidence type="ECO:0000259" key="12">
    <source>
        <dbReference type="SMART" id="SM00235"/>
    </source>
</evidence>
<evidence type="ECO:0000256" key="10">
    <source>
        <dbReference type="SAM" id="MobiDB-lite"/>
    </source>
</evidence>
<feature type="compositionally biased region" description="Low complexity" evidence="10">
    <location>
        <begin position="264"/>
        <end position="273"/>
    </location>
</feature>
<dbReference type="InterPro" id="IPR036365">
    <property type="entry name" value="PGBD-like_sf"/>
</dbReference>
<feature type="binding site" description="in inhibited form" evidence="9">
    <location>
        <position position="76"/>
    </location>
    <ligand>
        <name>Zn(2+)</name>
        <dbReference type="ChEBI" id="CHEBI:29105"/>
        <label>2</label>
        <note>catalytic</note>
    </ligand>
</feature>
<dbReference type="SUPFAM" id="SSF47090">
    <property type="entry name" value="PGBD-like"/>
    <property type="match status" value="1"/>
</dbReference>
<dbReference type="InterPro" id="IPR024079">
    <property type="entry name" value="MetalloPept_cat_dom_sf"/>
</dbReference>
<keyword evidence="4" id="KW-0378">Hydrolase</keyword>
<evidence type="ECO:0000256" key="2">
    <source>
        <dbReference type="ARBA" id="ARBA00022670"/>
    </source>
</evidence>
<feature type="binding site" evidence="9">
    <location>
        <position position="188"/>
    </location>
    <ligand>
        <name>Ca(2+)</name>
        <dbReference type="ChEBI" id="CHEBI:29108"/>
        <label>3</label>
    </ligand>
</feature>
<feature type="region of interest" description="Disordered" evidence="10">
    <location>
        <begin position="264"/>
        <end position="310"/>
    </location>
</feature>
<dbReference type="Pfam" id="PF00413">
    <property type="entry name" value="Peptidase_M10"/>
    <property type="match status" value="1"/>
</dbReference>
<evidence type="ECO:0000256" key="5">
    <source>
        <dbReference type="ARBA" id="ARBA00022833"/>
    </source>
</evidence>
<reference evidence="13" key="1">
    <citation type="submission" date="2025-08" db="UniProtKB">
        <authorList>
            <consortium name="RefSeq"/>
        </authorList>
    </citation>
    <scope>IDENTIFICATION</scope>
    <source>
        <tissue evidence="13">Whole insect</tissue>
    </source>
</reference>
<feature type="binding site" evidence="9">
    <location>
        <position position="472"/>
    </location>
    <ligand>
        <name>Ca(2+)</name>
        <dbReference type="ChEBI" id="CHEBI:29108"/>
        <label>5</label>
    </ligand>
</feature>
<evidence type="ECO:0000256" key="1">
    <source>
        <dbReference type="ARBA" id="ARBA00010370"/>
    </source>
</evidence>
<feature type="signal peptide" evidence="11">
    <location>
        <begin position="1"/>
        <end position="20"/>
    </location>
</feature>
<name>A0A6P7FZC3_DIAVI</name>